<keyword evidence="4" id="KW-1185">Reference proteome</keyword>
<organism evidence="3 4">
    <name type="scientific">Geopseudomonas aromaticivorans</name>
    <dbReference type="NCBI Taxonomy" id="2849492"/>
    <lineage>
        <taxon>Bacteria</taxon>
        <taxon>Pseudomonadati</taxon>
        <taxon>Pseudomonadota</taxon>
        <taxon>Gammaproteobacteria</taxon>
        <taxon>Pseudomonadales</taxon>
        <taxon>Pseudomonadaceae</taxon>
        <taxon>Geopseudomonas</taxon>
    </lineage>
</organism>
<evidence type="ECO:0000256" key="2">
    <source>
        <dbReference type="SAM" id="MobiDB-lite"/>
    </source>
</evidence>
<gene>
    <name evidence="3" type="ORF">KRX52_02035</name>
</gene>
<evidence type="ECO:0000256" key="1">
    <source>
        <dbReference type="SAM" id="Coils"/>
    </source>
</evidence>
<evidence type="ECO:0000313" key="3">
    <source>
        <dbReference type="EMBL" id="MBV2131573.1"/>
    </source>
</evidence>
<protein>
    <submittedName>
        <fullName evidence="3">Uncharacterized protein</fullName>
    </submittedName>
</protein>
<name>A0ABS6MRZ9_9GAMM</name>
<accession>A0ABS6MRZ9</accession>
<dbReference type="Proteomes" id="UP000813068">
    <property type="component" value="Unassembled WGS sequence"/>
</dbReference>
<evidence type="ECO:0000313" key="4">
    <source>
        <dbReference type="Proteomes" id="UP000813068"/>
    </source>
</evidence>
<proteinExistence type="predicted"/>
<keyword evidence="1" id="KW-0175">Coiled coil</keyword>
<sequence length="179" mass="20448">MSRYSKGETSQAKLQEKQAKTQSLLTKTILIKDAVKDNRSIPSLDIHRSKRGVSFKSVLAWVDPELDITSCSYNTSREPYNIEYSDQLSAALNSYNKQSKSHADPPPKPRLTKRSQSEEIANLKGQIESLQNALGEIYRAYMQLTTRVDEQTRQDLRYQQVLKSHTRALNRAHLTLVKP</sequence>
<dbReference type="EMBL" id="JAHRGL010000001">
    <property type="protein sequence ID" value="MBV2131573.1"/>
    <property type="molecule type" value="Genomic_DNA"/>
</dbReference>
<feature type="coiled-coil region" evidence="1">
    <location>
        <begin position="113"/>
        <end position="140"/>
    </location>
</feature>
<feature type="region of interest" description="Disordered" evidence="2">
    <location>
        <begin position="1"/>
        <end position="20"/>
    </location>
</feature>
<reference evidence="3 4" key="1">
    <citation type="submission" date="2021-06" db="EMBL/GenBank/DDBJ databases">
        <title>Differences between aerobic and microaerobic xylene degrading microbial communities.</title>
        <authorList>
            <person name="Banerjee S."/>
            <person name="Tancsics A."/>
        </authorList>
    </citation>
    <scope>NUCLEOTIDE SEQUENCE [LARGE SCALE GENOMIC DNA]</scope>
    <source>
        <strain evidence="3 4">MAP12</strain>
    </source>
</reference>
<dbReference type="RefSeq" id="WP_217679471.1">
    <property type="nucleotide sequence ID" value="NZ_JAHRGL010000001.1"/>
</dbReference>
<comment type="caution">
    <text evidence="3">The sequence shown here is derived from an EMBL/GenBank/DDBJ whole genome shotgun (WGS) entry which is preliminary data.</text>
</comment>